<accession>A0A481Z0L9</accession>
<keyword evidence="1" id="KW-0812">Transmembrane</keyword>
<feature type="transmembrane region" description="Helical" evidence="1">
    <location>
        <begin position="12"/>
        <end position="32"/>
    </location>
</feature>
<organism evidence="2">
    <name type="scientific">Mimivirus LCMiAC02</name>
    <dbReference type="NCBI Taxonomy" id="2506609"/>
    <lineage>
        <taxon>Viruses</taxon>
        <taxon>Varidnaviria</taxon>
        <taxon>Bamfordvirae</taxon>
        <taxon>Nucleocytoviricota</taxon>
        <taxon>Megaviricetes</taxon>
        <taxon>Imitervirales</taxon>
        <taxon>Mimiviridae</taxon>
        <taxon>Klosneuvirinae</taxon>
    </lineage>
</organism>
<proteinExistence type="predicted"/>
<keyword evidence="1" id="KW-0472">Membrane</keyword>
<dbReference type="EMBL" id="MK500407">
    <property type="protein sequence ID" value="QBK89053.1"/>
    <property type="molecule type" value="Genomic_DNA"/>
</dbReference>
<name>A0A481Z0L9_9VIRU</name>
<protein>
    <recommendedName>
        <fullName evidence="3">Transmembrane protein</fullName>
    </recommendedName>
</protein>
<evidence type="ECO:0000313" key="2">
    <source>
        <dbReference type="EMBL" id="QBK89053.1"/>
    </source>
</evidence>
<keyword evidence="1" id="KW-1133">Transmembrane helix</keyword>
<sequence length="55" mass="6225">MFEFDERTFRLFIVILLLVILGIVSFNAYFFVSAKDDIKIGAGAGMGFSLPFMKQ</sequence>
<evidence type="ECO:0000256" key="1">
    <source>
        <dbReference type="SAM" id="Phobius"/>
    </source>
</evidence>
<evidence type="ECO:0008006" key="3">
    <source>
        <dbReference type="Google" id="ProtNLM"/>
    </source>
</evidence>
<gene>
    <name evidence="2" type="ORF">LCMiAC02_01460</name>
</gene>
<reference evidence="2" key="1">
    <citation type="journal article" date="2019" name="MBio">
        <title>Virus Genomes from Deep Sea Sediments Expand the Ocean Megavirome and Support Independent Origins of Viral Gigantism.</title>
        <authorList>
            <person name="Backstrom D."/>
            <person name="Yutin N."/>
            <person name="Jorgensen S.L."/>
            <person name="Dharamshi J."/>
            <person name="Homa F."/>
            <person name="Zaremba-Niedwiedzka K."/>
            <person name="Spang A."/>
            <person name="Wolf Y.I."/>
            <person name="Koonin E.V."/>
            <person name="Ettema T.J."/>
        </authorList>
    </citation>
    <scope>NUCLEOTIDE SEQUENCE</scope>
</reference>